<keyword evidence="3" id="KW-0804">Transcription</keyword>
<comment type="caution">
    <text evidence="6">The sequence shown here is derived from an EMBL/GenBank/DDBJ whole genome shotgun (WGS) entry which is preliminary data.</text>
</comment>
<proteinExistence type="predicted"/>
<keyword evidence="7" id="KW-1185">Reference proteome</keyword>
<feature type="domain" description="HTH iclR-type" evidence="4">
    <location>
        <begin position="4"/>
        <end position="66"/>
    </location>
</feature>
<feature type="domain" description="IclR-ED" evidence="5">
    <location>
        <begin position="67"/>
        <end position="250"/>
    </location>
</feature>
<dbReference type="PANTHER" id="PTHR30136:SF24">
    <property type="entry name" value="HTH-TYPE TRANSCRIPTIONAL REPRESSOR ALLR"/>
    <property type="match status" value="1"/>
</dbReference>
<dbReference type="InterPro" id="IPR036390">
    <property type="entry name" value="WH_DNA-bd_sf"/>
</dbReference>
<dbReference type="AlphaFoldDB" id="A0AAE2ZLV9"/>
<dbReference type="GO" id="GO:0003677">
    <property type="term" value="F:DNA binding"/>
    <property type="evidence" value="ECO:0007669"/>
    <property type="project" value="UniProtKB-KW"/>
</dbReference>
<dbReference type="InterPro" id="IPR050707">
    <property type="entry name" value="HTH_MetabolicPath_Reg"/>
</dbReference>
<dbReference type="SMART" id="SM00346">
    <property type="entry name" value="HTH_ICLR"/>
    <property type="match status" value="1"/>
</dbReference>
<evidence type="ECO:0000313" key="6">
    <source>
        <dbReference type="EMBL" id="MBW8636733.1"/>
    </source>
</evidence>
<dbReference type="InterPro" id="IPR029016">
    <property type="entry name" value="GAF-like_dom_sf"/>
</dbReference>
<reference evidence="6" key="1">
    <citation type="submission" date="2021-08" db="EMBL/GenBank/DDBJ databases">
        <title>Hoeflea bacterium WL0058 sp. nov., isolated from the sediment.</title>
        <authorList>
            <person name="Wang L."/>
            <person name="Zhang D."/>
        </authorList>
    </citation>
    <scope>NUCLEOTIDE SEQUENCE</scope>
    <source>
        <strain evidence="6">WL0058</strain>
    </source>
</reference>
<dbReference type="Gene3D" id="1.10.10.10">
    <property type="entry name" value="Winged helix-like DNA-binding domain superfamily/Winged helix DNA-binding domain"/>
    <property type="match status" value="1"/>
</dbReference>
<organism evidence="6 7">
    <name type="scientific">Flavimaribacter sediminis</name>
    <dbReference type="NCBI Taxonomy" id="2865987"/>
    <lineage>
        <taxon>Bacteria</taxon>
        <taxon>Pseudomonadati</taxon>
        <taxon>Pseudomonadota</taxon>
        <taxon>Alphaproteobacteria</taxon>
        <taxon>Hyphomicrobiales</taxon>
        <taxon>Rhizobiaceae</taxon>
        <taxon>Flavimaribacter</taxon>
    </lineage>
</organism>
<dbReference type="PANTHER" id="PTHR30136">
    <property type="entry name" value="HELIX-TURN-HELIX TRANSCRIPTIONAL REGULATOR, ICLR FAMILY"/>
    <property type="match status" value="1"/>
</dbReference>
<evidence type="ECO:0000256" key="3">
    <source>
        <dbReference type="ARBA" id="ARBA00023163"/>
    </source>
</evidence>
<dbReference type="PROSITE" id="PS51078">
    <property type="entry name" value="ICLR_ED"/>
    <property type="match status" value="1"/>
</dbReference>
<evidence type="ECO:0000256" key="1">
    <source>
        <dbReference type="ARBA" id="ARBA00023015"/>
    </source>
</evidence>
<dbReference type="EMBL" id="JAICBX010000001">
    <property type="protein sequence ID" value="MBW8636733.1"/>
    <property type="molecule type" value="Genomic_DNA"/>
</dbReference>
<dbReference type="GO" id="GO:0003700">
    <property type="term" value="F:DNA-binding transcription factor activity"/>
    <property type="evidence" value="ECO:0007669"/>
    <property type="project" value="TreeGrafter"/>
</dbReference>
<dbReference type="PROSITE" id="PS51077">
    <property type="entry name" value="HTH_ICLR"/>
    <property type="match status" value="1"/>
</dbReference>
<dbReference type="Pfam" id="PF01614">
    <property type="entry name" value="IclR_C"/>
    <property type="match status" value="1"/>
</dbReference>
<dbReference type="GO" id="GO:0045892">
    <property type="term" value="P:negative regulation of DNA-templated transcription"/>
    <property type="evidence" value="ECO:0007669"/>
    <property type="project" value="TreeGrafter"/>
</dbReference>
<keyword evidence="1" id="KW-0805">Transcription regulation</keyword>
<dbReference type="InterPro" id="IPR005471">
    <property type="entry name" value="Tscrpt_reg_IclR_N"/>
</dbReference>
<sequence>MTKNQSLERGLELLELVQKSDKPLGTRDMARKLGVSPAAVQRLVNTLNERNYLARDPETRRYRVGYQAILFGNAIARSDALLVEGRRELEEVTRKLRVDSYMATLQGQNAFYLLCVTGEALVSVRCEPGDTIPLHSTAIGKCILASLPDAEILEILGPGPYPAITGSTLTTPDSFLAEIEATRERGYAIVENENIEGITSVGALLDLPNAPSKTAISISFSPYFSKDIDTEEAAAVIQAAARRISRSVAI</sequence>
<keyword evidence="2" id="KW-0238">DNA-binding</keyword>
<dbReference type="InterPro" id="IPR036388">
    <property type="entry name" value="WH-like_DNA-bd_sf"/>
</dbReference>
<dbReference type="SUPFAM" id="SSF46785">
    <property type="entry name" value="Winged helix' DNA-binding domain"/>
    <property type="match status" value="1"/>
</dbReference>
<evidence type="ECO:0000313" key="7">
    <source>
        <dbReference type="Proteomes" id="UP001196509"/>
    </source>
</evidence>
<dbReference type="Gene3D" id="3.30.450.40">
    <property type="match status" value="1"/>
</dbReference>
<evidence type="ECO:0000259" key="5">
    <source>
        <dbReference type="PROSITE" id="PS51078"/>
    </source>
</evidence>
<dbReference type="RefSeq" id="WP_220227389.1">
    <property type="nucleotide sequence ID" value="NZ_JAICBX010000001.1"/>
</dbReference>
<protein>
    <submittedName>
        <fullName evidence="6">IclR family transcriptional regulator</fullName>
    </submittedName>
</protein>
<evidence type="ECO:0000259" key="4">
    <source>
        <dbReference type="PROSITE" id="PS51077"/>
    </source>
</evidence>
<accession>A0AAE2ZLV9</accession>
<gene>
    <name evidence="6" type="ORF">K1W69_06010</name>
</gene>
<dbReference type="InterPro" id="IPR014757">
    <property type="entry name" value="Tscrpt_reg_IclR_C"/>
</dbReference>
<dbReference type="Proteomes" id="UP001196509">
    <property type="component" value="Unassembled WGS sequence"/>
</dbReference>
<evidence type="ECO:0000256" key="2">
    <source>
        <dbReference type="ARBA" id="ARBA00023125"/>
    </source>
</evidence>
<name>A0AAE2ZLV9_9HYPH</name>
<dbReference type="SUPFAM" id="SSF55781">
    <property type="entry name" value="GAF domain-like"/>
    <property type="match status" value="1"/>
</dbReference>
<dbReference type="Pfam" id="PF09339">
    <property type="entry name" value="HTH_IclR"/>
    <property type="match status" value="1"/>
</dbReference>